<organism evidence="2 3">
    <name type="scientific">Actinomycetospora corticicola</name>
    <dbReference type="NCBI Taxonomy" id="663602"/>
    <lineage>
        <taxon>Bacteria</taxon>
        <taxon>Bacillati</taxon>
        <taxon>Actinomycetota</taxon>
        <taxon>Actinomycetes</taxon>
        <taxon>Pseudonocardiales</taxon>
        <taxon>Pseudonocardiaceae</taxon>
        <taxon>Actinomycetospora</taxon>
    </lineage>
</organism>
<keyword evidence="3" id="KW-1185">Reference proteome</keyword>
<evidence type="ECO:0000313" key="3">
    <source>
        <dbReference type="Proteomes" id="UP000535890"/>
    </source>
</evidence>
<gene>
    <name evidence="2" type="ORF">BJ983_004072</name>
</gene>
<dbReference type="RefSeq" id="WP_179795476.1">
    <property type="nucleotide sequence ID" value="NZ_BAABHP010000020.1"/>
</dbReference>
<name>A0A7Y9DYZ1_9PSEU</name>
<protein>
    <submittedName>
        <fullName evidence="2">Uncharacterized protein</fullName>
    </submittedName>
</protein>
<proteinExistence type="predicted"/>
<dbReference type="AlphaFoldDB" id="A0A7Y9DYZ1"/>
<feature type="transmembrane region" description="Helical" evidence="1">
    <location>
        <begin position="20"/>
        <end position="37"/>
    </location>
</feature>
<comment type="caution">
    <text evidence="2">The sequence shown here is derived from an EMBL/GenBank/DDBJ whole genome shotgun (WGS) entry which is preliminary data.</text>
</comment>
<evidence type="ECO:0000313" key="2">
    <source>
        <dbReference type="EMBL" id="NYD37970.1"/>
    </source>
</evidence>
<sequence length="139" mass="14870">MAHTTDTVPAQRTSDPILTTVRVFAVLTVVNLLWQFLSAGELVNRPVNDAFEASHAAGAIVLHVLSGIAMIAAFAFWRLRGAALWPAVTALLVFVLSFVQAYYGGRSTLWIHVPGAMILTIGAVAVAVWAFLPSARARA</sequence>
<dbReference type="EMBL" id="JACCBN010000001">
    <property type="protein sequence ID" value="NYD37970.1"/>
    <property type="molecule type" value="Genomic_DNA"/>
</dbReference>
<feature type="transmembrane region" description="Helical" evidence="1">
    <location>
        <begin position="109"/>
        <end position="132"/>
    </location>
</feature>
<feature type="transmembrane region" description="Helical" evidence="1">
    <location>
        <begin position="84"/>
        <end position="103"/>
    </location>
</feature>
<keyword evidence="1" id="KW-0472">Membrane</keyword>
<accession>A0A7Y9DYZ1</accession>
<keyword evidence="1" id="KW-0812">Transmembrane</keyword>
<feature type="transmembrane region" description="Helical" evidence="1">
    <location>
        <begin position="57"/>
        <end position="77"/>
    </location>
</feature>
<keyword evidence="1" id="KW-1133">Transmembrane helix</keyword>
<reference evidence="2 3" key="1">
    <citation type="submission" date="2020-07" db="EMBL/GenBank/DDBJ databases">
        <title>Sequencing the genomes of 1000 actinobacteria strains.</title>
        <authorList>
            <person name="Klenk H.-P."/>
        </authorList>
    </citation>
    <scope>NUCLEOTIDE SEQUENCE [LARGE SCALE GENOMIC DNA]</scope>
    <source>
        <strain evidence="2 3">DSM 45772</strain>
    </source>
</reference>
<evidence type="ECO:0000256" key="1">
    <source>
        <dbReference type="SAM" id="Phobius"/>
    </source>
</evidence>
<dbReference type="Proteomes" id="UP000535890">
    <property type="component" value="Unassembled WGS sequence"/>
</dbReference>